<dbReference type="AlphaFoldDB" id="A0A662YX33"/>
<reference evidence="1 2" key="1">
    <citation type="submission" date="2019-01" db="EMBL/GenBank/DDBJ databases">
        <title>Draft Genome and Complete Hox-Cluster Characterization of the Sterlet Sturgeon (Acipenser ruthenus).</title>
        <authorList>
            <person name="Wei Q."/>
        </authorList>
    </citation>
    <scope>NUCLEOTIDE SEQUENCE [LARGE SCALE GENOMIC DNA]</scope>
    <source>
        <strain evidence="1">WHYD16114868_AA</strain>
        <tissue evidence="1">Blood</tissue>
    </source>
</reference>
<comment type="caution">
    <text evidence="1">The sequence shown here is derived from an EMBL/GenBank/DDBJ whole genome shotgun (WGS) entry which is preliminary data.</text>
</comment>
<organism evidence="1 2">
    <name type="scientific">Acipenser ruthenus</name>
    <name type="common">Sterlet sturgeon</name>
    <dbReference type="NCBI Taxonomy" id="7906"/>
    <lineage>
        <taxon>Eukaryota</taxon>
        <taxon>Metazoa</taxon>
        <taxon>Chordata</taxon>
        <taxon>Craniata</taxon>
        <taxon>Vertebrata</taxon>
        <taxon>Euteleostomi</taxon>
        <taxon>Actinopterygii</taxon>
        <taxon>Chondrostei</taxon>
        <taxon>Acipenseriformes</taxon>
        <taxon>Acipenseridae</taxon>
        <taxon>Acipenser</taxon>
    </lineage>
</organism>
<protein>
    <submittedName>
        <fullName evidence="1">Uncharacterized protein</fullName>
    </submittedName>
</protein>
<gene>
    <name evidence="1" type="ORF">EOD39_7998</name>
</gene>
<accession>A0A662YX33</accession>
<name>A0A662YX33_ACIRT</name>
<evidence type="ECO:0000313" key="1">
    <source>
        <dbReference type="EMBL" id="RXN01083.1"/>
    </source>
</evidence>
<sequence length="77" mass="8615">MLLHWVKFKNNPGTPDPNAEENPSEAIAVASANENVIEATERPKRKPYHVYDASTRAKIARYATFNGNAGTVRKFEL</sequence>
<dbReference type="EMBL" id="SCEB01000090">
    <property type="protein sequence ID" value="RXN01083.1"/>
    <property type="molecule type" value="Genomic_DNA"/>
</dbReference>
<keyword evidence="2" id="KW-1185">Reference proteome</keyword>
<dbReference type="Proteomes" id="UP000289886">
    <property type="component" value="Unassembled WGS sequence"/>
</dbReference>
<proteinExistence type="predicted"/>
<evidence type="ECO:0000313" key="2">
    <source>
        <dbReference type="Proteomes" id="UP000289886"/>
    </source>
</evidence>